<evidence type="ECO:0000313" key="1">
    <source>
        <dbReference type="EMBL" id="MEA5520833.1"/>
    </source>
</evidence>
<proteinExistence type="predicted"/>
<comment type="caution">
    <text evidence="1">The sequence shown here is derived from an EMBL/GenBank/DDBJ whole genome shotgun (WGS) entry which is preliminary data.</text>
</comment>
<organism evidence="1 2">
    <name type="scientific">Limnoraphis robusta CCNP1315</name>
    <dbReference type="NCBI Taxonomy" id="3110306"/>
    <lineage>
        <taxon>Bacteria</taxon>
        <taxon>Bacillati</taxon>
        <taxon>Cyanobacteriota</taxon>
        <taxon>Cyanophyceae</taxon>
        <taxon>Oscillatoriophycideae</taxon>
        <taxon>Oscillatoriales</taxon>
        <taxon>Sirenicapillariaceae</taxon>
        <taxon>Limnoraphis</taxon>
    </lineage>
</organism>
<dbReference type="RefSeq" id="WP_323306904.1">
    <property type="nucleotide sequence ID" value="NZ_JAYGHT010000105.1"/>
</dbReference>
<feature type="non-terminal residue" evidence="1">
    <location>
        <position position="1"/>
    </location>
</feature>
<gene>
    <name evidence="1" type="ORF">VB854_17995</name>
</gene>
<dbReference type="Gene3D" id="2.40.160.60">
    <property type="entry name" value="Outer membrane protein transport protein (OMPP1/FadL/TodX)"/>
    <property type="match status" value="1"/>
</dbReference>
<evidence type="ECO:0008006" key="3">
    <source>
        <dbReference type="Google" id="ProtNLM"/>
    </source>
</evidence>
<dbReference type="Proteomes" id="UP001301728">
    <property type="component" value="Unassembled WGS sequence"/>
</dbReference>
<name>A0ABU5U2H8_9CYAN</name>
<protein>
    <recommendedName>
        <fullName evidence="3">Porin family protein</fullName>
    </recommendedName>
</protein>
<evidence type="ECO:0000313" key="2">
    <source>
        <dbReference type="Proteomes" id="UP001301728"/>
    </source>
</evidence>
<reference evidence="1 2" key="1">
    <citation type="submission" date="2023-12" db="EMBL/GenBank/DDBJ databases">
        <title>Baltic Sea Cyanobacteria.</title>
        <authorList>
            <person name="Delbaje E."/>
            <person name="Fewer D.P."/>
            <person name="Shishido T.K."/>
        </authorList>
    </citation>
    <scope>NUCLEOTIDE SEQUENCE [LARGE SCALE GENOMIC DNA]</scope>
    <source>
        <strain evidence="1 2">CCNP 1315</strain>
    </source>
</reference>
<sequence>NRAINNQFKDVVNMSAGLSYALNQVKYQFGVAYNPSYLQNGGVNRITYSGGIEAEISQSLKFFAGVRYQSNSTDRVLYNTLDYGSNPTFNANQSFFTTHVGVALSF</sequence>
<dbReference type="EMBL" id="JAYGHT010000105">
    <property type="protein sequence ID" value="MEA5520833.1"/>
    <property type="molecule type" value="Genomic_DNA"/>
</dbReference>
<accession>A0ABU5U2H8</accession>
<keyword evidence="2" id="KW-1185">Reference proteome</keyword>